<keyword evidence="4" id="KW-1134">Transmembrane beta strand</keyword>
<evidence type="ECO:0000256" key="7">
    <source>
        <dbReference type="ARBA" id="ARBA00023237"/>
    </source>
</evidence>
<dbReference type="GO" id="GO:1990281">
    <property type="term" value="C:efflux pump complex"/>
    <property type="evidence" value="ECO:0007669"/>
    <property type="project" value="TreeGrafter"/>
</dbReference>
<dbReference type="EMBL" id="PCRF01000176">
    <property type="protein sequence ID" value="PIP16213.1"/>
    <property type="molecule type" value="Genomic_DNA"/>
</dbReference>
<comment type="subcellular location">
    <subcellularLocation>
        <location evidence="1">Cell outer membrane</location>
    </subcellularLocation>
</comment>
<protein>
    <recommendedName>
        <fullName evidence="10">TolC family protein</fullName>
    </recommendedName>
</protein>
<dbReference type="Gene3D" id="1.20.1600.10">
    <property type="entry name" value="Outer membrane efflux proteins (OEP)"/>
    <property type="match status" value="1"/>
</dbReference>
<dbReference type="PANTHER" id="PTHR30026:SF20">
    <property type="entry name" value="OUTER MEMBRANE PROTEIN TOLC"/>
    <property type="match status" value="1"/>
</dbReference>
<evidence type="ECO:0008006" key="10">
    <source>
        <dbReference type="Google" id="ProtNLM"/>
    </source>
</evidence>
<evidence type="ECO:0000256" key="5">
    <source>
        <dbReference type="ARBA" id="ARBA00022692"/>
    </source>
</evidence>
<dbReference type="GO" id="GO:0015288">
    <property type="term" value="F:porin activity"/>
    <property type="evidence" value="ECO:0007669"/>
    <property type="project" value="TreeGrafter"/>
</dbReference>
<gene>
    <name evidence="8" type="ORF">COX46_03640</name>
</gene>
<dbReference type="SUPFAM" id="SSF56954">
    <property type="entry name" value="Outer membrane efflux proteins (OEP)"/>
    <property type="match status" value="1"/>
</dbReference>
<accession>A0A2G9YBV2</accession>
<evidence type="ECO:0000256" key="3">
    <source>
        <dbReference type="ARBA" id="ARBA00022448"/>
    </source>
</evidence>
<organism evidence="8 9">
    <name type="scientific">bacterium (Candidatus Ratteibacteria) CG23_combo_of_CG06-09_8_20_14_all_48_7</name>
    <dbReference type="NCBI Taxonomy" id="2014292"/>
    <lineage>
        <taxon>Bacteria</taxon>
        <taxon>Candidatus Ratteibacteria</taxon>
    </lineage>
</organism>
<keyword evidence="7" id="KW-0998">Cell outer membrane</keyword>
<evidence type="ECO:0000256" key="1">
    <source>
        <dbReference type="ARBA" id="ARBA00004442"/>
    </source>
</evidence>
<keyword evidence="3" id="KW-0813">Transport</keyword>
<keyword evidence="5" id="KW-0812">Transmembrane</keyword>
<dbReference type="Pfam" id="PF02321">
    <property type="entry name" value="OEP"/>
    <property type="match status" value="2"/>
</dbReference>
<dbReference type="GO" id="GO:0009279">
    <property type="term" value="C:cell outer membrane"/>
    <property type="evidence" value="ECO:0007669"/>
    <property type="project" value="UniProtKB-SubCell"/>
</dbReference>
<sequence length="342" mass="38596">MNRVRGCLSLFGGILLGFLFFPSILITSETLTLEQALNEARSKSLLLRQAEEQIKAAEFGAAEQRTYFYPSFALSGSYSYQDGETLSGPGTSVEVNDWDYNTVSFGITQPLYTGGQLKGQYESAKISVDLARSFYDLEVLDLGFEVKEAYFAALRLEKAVAVTKELVNNRQRHLIEVEKRVKVGVLPKVEQLKAEVELAHSQDNLVSAENSLKVSFSGLNRLLERPLDMEWTLSDVAPLMPPVLPDIDSCYRQALQDRPDRKSAHLNVMQMEKEVKVARSGYYPRVALLLVHEEFQDDAFSSGWNYDDQVLVTVSYDLWNWGRVKDKVNASQSQKKQAETEL</sequence>
<keyword evidence="6" id="KW-0472">Membrane</keyword>
<dbReference type="AlphaFoldDB" id="A0A2G9YBV2"/>
<evidence type="ECO:0000256" key="6">
    <source>
        <dbReference type="ARBA" id="ARBA00023136"/>
    </source>
</evidence>
<evidence type="ECO:0000256" key="2">
    <source>
        <dbReference type="ARBA" id="ARBA00007613"/>
    </source>
</evidence>
<dbReference type="Proteomes" id="UP000230392">
    <property type="component" value="Unassembled WGS sequence"/>
</dbReference>
<dbReference type="PANTHER" id="PTHR30026">
    <property type="entry name" value="OUTER MEMBRANE PROTEIN TOLC"/>
    <property type="match status" value="1"/>
</dbReference>
<dbReference type="InterPro" id="IPR003423">
    <property type="entry name" value="OMP_efflux"/>
</dbReference>
<reference evidence="8 9" key="1">
    <citation type="submission" date="2017-09" db="EMBL/GenBank/DDBJ databases">
        <title>Depth-based differentiation of microbial function through sediment-hosted aquifers and enrichment of novel symbionts in the deep terrestrial subsurface.</title>
        <authorList>
            <person name="Probst A.J."/>
            <person name="Ladd B."/>
            <person name="Jarett J.K."/>
            <person name="Geller-Mcgrath D.E."/>
            <person name="Sieber C.M."/>
            <person name="Emerson J.B."/>
            <person name="Anantharaman K."/>
            <person name="Thomas B.C."/>
            <person name="Malmstrom R."/>
            <person name="Stieglmeier M."/>
            <person name="Klingl A."/>
            <person name="Woyke T."/>
            <person name="Ryan C.M."/>
            <person name="Banfield J.F."/>
        </authorList>
    </citation>
    <scope>NUCLEOTIDE SEQUENCE [LARGE SCALE GENOMIC DNA]</scope>
    <source>
        <strain evidence="8">CG23_combo_of_CG06-09_8_20_14_all_48_7</strain>
    </source>
</reference>
<proteinExistence type="inferred from homology"/>
<feature type="non-terminal residue" evidence="8">
    <location>
        <position position="342"/>
    </location>
</feature>
<evidence type="ECO:0000256" key="4">
    <source>
        <dbReference type="ARBA" id="ARBA00022452"/>
    </source>
</evidence>
<evidence type="ECO:0000313" key="9">
    <source>
        <dbReference type="Proteomes" id="UP000230392"/>
    </source>
</evidence>
<dbReference type="GO" id="GO:0015562">
    <property type="term" value="F:efflux transmembrane transporter activity"/>
    <property type="evidence" value="ECO:0007669"/>
    <property type="project" value="InterPro"/>
</dbReference>
<comment type="similarity">
    <text evidence="2">Belongs to the outer membrane factor (OMF) (TC 1.B.17) family.</text>
</comment>
<evidence type="ECO:0000313" key="8">
    <source>
        <dbReference type="EMBL" id="PIP16213.1"/>
    </source>
</evidence>
<comment type="caution">
    <text evidence="8">The sequence shown here is derived from an EMBL/GenBank/DDBJ whole genome shotgun (WGS) entry which is preliminary data.</text>
</comment>
<dbReference type="InterPro" id="IPR051906">
    <property type="entry name" value="TolC-like"/>
</dbReference>
<name>A0A2G9YBV2_9BACT</name>